<dbReference type="SUPFAM" id="SSF55957">
    <property type="entry name" value="Phosphoglucomutase, C-terminal domain"/>
    <property type="match status" value="1"/>
</dbReference>
<reference evidence="3" key="1">
    <citation type="journal article" date="2019" name="Int. J. Syst. Evol. Microbiol.">
        <title>The Global Catalogue of Microorganisms (GCM) 10K type strain sequencing project: providing services to taxonomists for standard genome sequencing and annotation.</title>
        <authorList>
            <consortium name="The Broad Institute Genomics Platform"/>
            <consortium name="The Broad Institute Genome Sequencing Center for Infectious Disease"/>
            <person name="Wu L."/>
            <person name="Ma J."/>
        </authorList>
    </citation>
    <scope>NUCLEOTIDE SEQUENCE [LARGE SCALE GENOMIC DNA]</scope>
    <source>
        <strain evidence="3">WYCCWR 12678</strain>
    </source>
</reference>
<accession>A0ABV9Q6L9</accession>
<dbReference type="RefSeq" id="WP_380028864.1">
    <property type="nucleotide sequence ID" value="NZ_JBHSHC010000147.1"/>
</dbReference>
<dbReference type="Pfam" id="PF00408">
    <property type="entry name" value="PGM_PMM_IV"/>
    <property type="match status" value="1"/>
</dbReference>
<dbReference type="InterPro" id="IPR036900">
    <property type="entry name" value="A-D-PHexomutase_C_sf"/>
</dbReference>
<evidence type="ECO:0000313" key="3">
    <source>
        <dbReference type="Proteomes" id="UP001596002"/>
    </source>
</evidence>
<comment type="caution">
    <text evidence="2">The sequence shown here is derived from an EMBL/GenBank/DDBJ whole genome shotgun (WGS) entry which is preliminary data.</text>
</comment>
<organism evidence="2 3">
    <name type="scientific">Effusibacillus consociatus</name>
    <dbReference type="NCBI Taxonomy" id="1117041"/>
    <lineage>
        <taxon>Bacteria</taxon>
        <taxon>Bacillati</taxon>
        <taxon>Bacillota</taxon>
        <taxon>Bacilli</taxon>
        <taxon>Bacillales</taxon>
        <taxon>Alicyclobacillaceae</taxon>
        <taxon>Effusibacillus</taxon>
    </lineage>
</organism>
<protein>
    <recommendedName>
        <fullName evidence="1">Alpha-D-phosphohexomutase C-terminal domain-containing protein</fullName>
    </recommendedName>
</protein>
<keyword evidence="3" id="KW-1185">Reference proteome</keyword>
<proteinExistence type="predicted"/>
<evidence type="ECO:0000259" key="1">
    <source>
        <dbReference type="Pfam" id="PF00408"/>
    </source>
</evidence>
<gene>
    <name evidence="2" type="ORF">ACFO8Q_21385</name>
</gene>
<feature type="domain" description="Alpha-D-phosphohexomutase C-terminal" evidence="1">
    <location>
        <begin position="2"/>
        <end position="45"/>
    </location>
</feature>
<evidence type="ECO:0000313" key="2">
    <source>
        <dbReference type="EMBL" id="MFC4769864.1"/>
    </source>
</evidence>
<sequence>MDGARVLFPNGWGLMRASNTQPILVLRAEAESERGLKYIKKEIEKALKAASPELTVTW</sequence>
<name>A0ABV9Q6L9_9BACL</name>
<dbReference type="InterPro" id="IPR005843">
    <property type="entry name" value="A-D-PHexomutase_C"/>
</dbReference>
<dbReference type="EMBL" id="JBHSHC010000147">
    <property type="protein sequence ID" value="MFC4769864.1"/>
    <property type="molecule type" value="Genomic_DNA"/>
</dbReference>
<dbReference type="Proteomes" id="UP001596002">
    <property type="component" value="Unassembled WGS sequence"/>
</dbReference>
<dbReference type="Gene3D" id="3.30.310.50">
    <property type="entry name" value="Alpha-D-phosphohexomutase, C-terminal domain"/>
    <property type="match status" value="1"/>
</dbReference>